<protein>
    <recommendedName>
        <fullName evidence="5">Acid phosphatase</fullName>
    </recommendedName>
</protein>
<dbReference type="OrthoDB" id="10257284at2759"/>
<dbReference type="InterPro" id="IPR029033">
    <property type="entry name" value="His_PPase_superfam"/>
</dbReference>
<evidence type="ECO:0000256" key="1">
    <source>
        <dbReference type="ARBA" id="ARBA00005375"/>
    </source>
</evidence>
<dbReference type="InterPro" id="IPR000560">
    <property type="entry name" value="His_Pase_clade-2"/>
</dbReference>
<dbReference type="STRING" id="764103.G7E428"/>
<reference evidence="3 4" key="1">
    <citation type="journal article" date="2011" name="J. Gen. Appl. Microbiol.">
        <title>Draft genome sequencing of the enigmatic basidiomycete Mixia osmundae.</title>
        <authorList>
            <person name="Nishida H."/>
            <person name="Nagatsuka Y."/>
            <person name="Sugiyama J."/>
        </authorList>
    </citation>
    <scope>NUCLEOTIDE SEQUENCE [LARGE SCALE GENOMIC DNA]</scope>
    <source>
        <strain evidence="4">CBS 9802 / IAM 14324 / JCM 22182 / KY 12970</strain>
    </source>
</reference>
<dbReference type="InParanoid" id="G7E428"/>
<dbReference type="PANTHER" id="PTHR11567">
    <property type="entry name" value="ACID PHOSPHATASE-RELATED"/>
    <property type="match status" value="1"/>
</dbReference>
<evidence type="ECO:0000256" key="2">
    <source>
        <dbReference type="ARBA" id="ARBA00022801"/>
    </source>
</evidence>
<dbReference type="HOGENOM" id="CLU_030431_3_1_1"/>
<dbReference type="Gene3D" id="3.40.50.1240">
    <property type="entry name" value="Phosphoglycerate mutase-like"/>
    <property type="match status" value="1"/>
</dbReference>
<gene>
    <name evidence="3" type="primary">Mo04266</name>
    <name evidence="3" type="ORF">E5Q_04266</name>
</gene>
<organism evidence="3 4">
    <name type="scientific">Mixia osmundae (strain CBS 9802 / IAM 14324 / JCM 22182 / KY 12970)</name>
    <dbReference type="NCBI Taxonomy" id="764103"/>
    <lineage>
        <taxon>Eukaryota</taxon>
        <taxon>Fungi</taxon>
        <taxon>Dikarya</taxon>
        <taxon>Basidiomycota</taxon>
        <taxon>Pucciniomycotina</taxon>
        <taxon>Mixiomycetes</taxon>
        <taxon>Mixiales</taxon>
        <taxon>Mixiaceae</taxon>
        <taxon>Mixia</taxon>
    </lineage>
</organism>
<comment type="similarity">
    <text evidence="1">Belongs to the histidine acid phosphatase family.</text>
</comment>
<name>G7E428_MIXOS</name>
<proteinExistence type="inferred from homology"/>
<dbReference type="Pfam" id="PF00328">
    <property type="entry name" value="His_Phos_2"/>
    <property type="match status" value="1"/>
</dbReference>
<dbReference type="PANTHER" id="PTHR11567:SF110">
    <property type="entry name" value="2-PHOSPHOXYLOSE PHOSPHATASE 1"/>
    <property type="match status" value="1"/>
</dbReference>
<sequence>MLALAMSRAIATGAHELHVRAVDCPGITDEDYCTEAGPCAITSITVSSLAWLCVDDGDMLTRPAWAATLAVATLASIILSRINMAAKPAPQNGRPPAGLLGEDLDDYVPAGLRLLQAHLFVRHGERTPVRRRMQNVGMPDDWILCHLAGQFDAAVANSQGTLTSFPMVVKAQRQDQVNSPRVAPEGACHSGQPTDLGRSSLLSVGEQLRATYIDRLGFLPSMMTAKDEGVVTFRTTPIQRTIESLQQTIQGLYPRQQMDGWKPTIMIRDIHEESLWPNPSACKRLYRLDKEAQQLAKVEHEEALAGLDDKIARFFPNPIRVDSHPRANGILDTINAARSHGMHVPEPFLDPVVLRTLERAVLAEFFNGYRSPEFKRLAMGRLTGDMLESFKRKAAQPTSEKLRLALHSCHDTTLGGLTRTFGVEEEAWPPFSSHVGFELFETPSTQGSLSFFSTFFRSQSRSDHFVRMRYNGKTMKIPACQAQGQHLQGSSGEVSLCLSKETAWST</sequence>
<dbReference type="FunCoup" id="G7E428">
    <property type="interactions" value="32"/>
</dbReference>
<dbReference type="AlphaFoldDB" id="G7E428"/>
<dbReference type="SUPFAM" id="SSF53254">
    <property type="entry name" value="Phosphoglycerate mutase-like"/>
    <property type="match status" value="1"/>
</dbReference>
<keyword evidence="4" id="KW-1185">Reference proteome</keyword>
<comment type="caution">
    <text evidence="3">The sequence shown here is derived from an EMBL/GenBank/DDBJ whole genome shotgun (WGS) entry which is preliminary data.</text>
</comment>
<dbReference type="eggNOG" id="KOG3720">
    <property type="taxonomic scope" value="Eukaryota"/>
</dbReference>
<evidence type="ECO:0000313" key="3">
    <source>
        <dbReference type="EMBL" id="GAA97588.1"/>
    </source>
</evidence>
<accession>G7E428</accession>
<evidence type="ECO:0008006" key="5">
    <source>
        <dbReference type="Google" id="ProtNLM"/>
    </source>
</evidence>
<dbReference type="Proteomes" id="UP000009131">
    <property type="component" value="Unassembled WGS sequence"/>
</dbReference>
<reference evidence="3 4" key="2">
    <citation type="journal article" date="2012" name="Open Biol.">
        <title>Characteristics of nucleosomes and linker DNA regions on the genome of the basidiomycete Mixia osmundae revealed by mono- and dinucleosome mapping.</title>
        <authorList>
            <person name="Nishida H."/>
            <person name="Kondo S."/>
            <person name="Matsumoto T."/>
            <person name="Suzuki Y."/>
            <person name="Yoshikawa H."/>
            <person name="Taylor T.D."/>
            <person name="Sugiyama J."/>
        </authorList>
    </citation>
    <scope>NUCLEOTIDE SEQUENCE [LARGE SCALE GENOMIC DNA]</scope>
    <source>
        <strain evidence="4">CBS 9802 / IAM 14324 / JCM 22182 / KY 12970</strain>
    </source>
</reference>
<dbReference type="EMBL" id="BABT02000129">
    <property type="protein sequence ID" value="GAA97588.1"/>
    <property type="molecule type" value="Genomic_DNA"/>
</dbReference>
<evidence type="ECO:0000313" key="4">
    <source>
        <dbReference type="Proteomes" id="UP000009131"/>
    </source>
</evidence>
<dbReference type="InterPro" id="IPR050645">
    <property type="entry name" value="Histidine_acid_phosphatase"/>
</dbReference>
<keyword evidence="2" id="KW-0378">Hydrolase</keyword>
<dbReference type="GO" id="GO:0016791">
    <property type="term" value="F:phosphatase activity"/>
    <property type="evidence" value="ECO:0007669"/>
    <property type="project" value="TreeGrafter"/>
</dbReference>